<feature type="compositionally biased region" description="Low complexity" evidence="1">
    <location>
        <begin position="73"/>
        <end position="85"/>
    </location>
</feature>
<dbReference type="Pfam" id="PF03765">
    <property type="entry name" value="CRAL_TRIO_N"/>
    <property type="match status" value="1"/>
</dbReference>
<dbReference type="InterPro" id="IPR001251">
    <property type="entry name" value="CRAL-TRIO_dom"/>
</dbReference>
<proteinExistence type="predicted"/>
<dbReference type="PANTHER" id="PTHR46590:SF1">
    <property type="entry name" value="PHOSPHATIDYLINOSITOL TRANSFER PROTEIN CSR1"/>
    <property type="match status" value="1"/>
</dbReference>
<dbReference type="PROSITE" id="PS50191">
    <property type="entry name" value="CRAL_TRIO"/>
    <property type="match status" value="1"/>
</dbReference>
<dbReference type="Proteomes" id="UP001143981">
    <property type="component" value="Unassembled WGS sequence"/>
</dbReference>
<feature type="domain" description="CRAL-TRIO" evidence="2">
    <location>
        <begin position="217"/>
        <end position="364"/>
    </location>
</feature>
<evidence type="ECO:0000313" key="3">
    <source>
        <dbReference type="EMBL" id="KAJ1729573.1"/>
    </source>
</evidence>
<dbReference type="SMART" id="SM01100">
    <property type="entry name" value="CRAL_TRIO_N"/>
    <property type="match status" value="1"/>
</dbReference>
<dbReference type="SUPFAM" id="SSF52087">
    <property type="entry name" value="CRAL/TRIO domain"/>
    <property type="match status" value="1"/>
</dbReference>
<dbReference type="Pfam" id="PF00650">
    <property type="entry name" value="CRAL_TRIO"/>
    <property type="match status" value="1"/>
</dbReference>
<evidence type="ECO:0000256" key="1">
    <source>
        <dbReference type="SAM" id="MobiDB-lite"/>
    </source>
</evidence>
<dbReference type="InterPro" id="IPR036273">
    <property type="entry name" value="CRAL/TRIO_N_dom_sf"/>
</dbReference>
<gene>
    <name evidence="3" type="primary">CSR1_1</name>
    <name evidence="3" type="ORF">LPJ61_003456</name>
</gene>
<sequence>MGVTPTATGATSGTSAAAAAVVVVNVVEQYEKGTLNLAGTLGHLDHREQALLRALWRKLLEVFKDNKPALAAASKASGDGSATTAKRSERALRQNAKPLDTAKSSGGWFGFGASTAKSEPIEYRQTVSAVAPASSQPPAFAADGGIHTIRDAFWAATLYDHPDVMILRFLRARKWKVDEALEMLVACLRWRVEEEVDWLIWHGELALNHGLLRRGIGAVHKSDRLGQPVLHIPVRMNDPSAQPREQIVDYTIFLMEVARSLLHPPVEKVCLLFDTTDMSISNMDWAFFRTFLNYLEHYYPECLGVVIIYNASWVFNKLWKLICPLLDPVVASKVNFVNSAAELQKFIAPDALPTEFGGASVFKYDYMLPVAGENNQMHDDDARLKAAEERRAECAEFERVTAKWASLADGAPVDGLAALDDERGKAADRLVAISKTFDNSVRARTLYHRTGVIDSQLVVHL</sequence>
<dbReference type="SMART" id="SM00516">
    <property type="entry name" value="SEC14"/>
    <property type="match status" value="1"/>
</dbReference>
<dbReference type="SUPFAM" id="SSF46938">
    <property type="entry name" value="CRAL/TRIO N-terminal domain"/>
    <property type="match status" value="1"/>
</dbReference>
<dbReference type="CDD" id="cd00170">
    <property type="entry name" value="SEC14"/>
    <property type="match status" value="1"/>
</dbReference>
<evidence type="ECO:0000259" key="2">
    <source>
        <dbReference type="PROSITE" id="PS50191"/>
    </source>
</evidence>
<dbReference type="PANTHER" id="PTHR46590">
    <property type="entry name" value="PHOSPHATIDYLINOSITOL TRANSFER PROTEIN CSR1-RELATED"/>
    <property type="match status" value="1"/>
</dbReference>
<dbReference type="EMBL" id="JANBOI010000589">
    <property type="protein sequence ID" value="KAJ1729573.1"/>
    <property type="molecule type" value="Genomic_DNA"/>
</dbReference>
<dbReference type="InterPro" id="IPR036865">
    <property type="entry name" value="CRAL-TRIO_dom_sf"/>
</dbReference>
<feature type="region of interest" description="Disordered" evidence="1">
    <location>
        <begin position="73"/>
        <end position="99"/>
    </location>
</feature>
<reference evidence="3" key="1">
    <citation type="submission" date="2022-07" db="EMBL/GenBank/DDBJ databases">
        <title>Phylogenomic reconstructions and comparative analyses of Kickxellomycotina fungi.</title>
        <authorList>
            <person name="Reynolds N.K."/>
            <person name="Stajich J.E."/>
            <person name="Barry K."/>
            <person name="Grigoriev I.V."/>
            <person name="Crous P."/>
            <person name="Smith M.E."/>
        </authorList>
    </citation>
    <scope>NUCLEOTIDE SEQUENCE</scope>
    <source>
        <strain evidence="3">BCRC 34381</strain>
    </source>
</reference>
<accession>A0A9W8CVJ5</accession>
<dbReference type="OrthoDB" id="43460at2759"/>
<dbReference type="InterPro" id="IPR052432">
    <property type="entry name" value="PITP/CRAL-TRIO"/>
</dbReference>
<dbReference type="Gene3D" id="3.40.525.10">
    <property type="entry name" value="CRAL-TRIO lipid binding domain"/>
    <property type="match status" value="1"/>
</dbReference>
<comment type="caution">
    <text evidence="3">The sequence shown here is derived from an EMBL/GenBank/DDBJ whole genome shotgun (WGS) entry which is preliminary data.</text>
</comment>
<dbReference type="AlphaFoldDB" id="A0A9W8CVJ5"/>
<protein>
    <submittedName>
        <fullName evidence="3">Phosphatidylinositol transfer protein csr1</fullName>
    </submittedName>
</protein>
<dbReference type="InterPro" id="IPR011074">
    <property type="entry name" value="CRAL/TRIO_N_dom"/>
</dbReference>
<evidence type="ECO:0000313" key="4">
    <source>
        <dbReference type="Proteomes" id="UP001143981"/>
    </source>
</evidence>
<name>A0A9W8CVJ5_9FUNG</name>
<keyword evidence="4" id="KW-1185">Reference proteome</keyword>
<organism evidence="3 4">
    <name type="scientific">Coemansia biformis</name>
    <dbReference type="NCBI Taxonomy" id="1286918"/>
    <lineage>
        <taxon>Eukaryota</taxon>
        <taxon>Fungi</taxon>
        <taxon>Fungi incertae sedis</taxon>
        <taxon>Zoopagomycota</taxon>
        <taxon>Kickxellomycotina</taxon>
        <taxon>Kickxellomycetes</taxon>
        <taxon>Kickxellales</taxon>
        <taxon>Kickxellaceae</taxon>
        <taxon>Coemansia</taxon>
    </lineage>
</organism>
<dbReference type="PRINTS" id="PR00180">
    <property type="entry name" value="CRETINALDHBP"/>
</dbReference>